<organism evidence="1">
    <name type="scientific">Aedes aegypti</name>
    <name type="common">Yellowfever mosquito</name>
    <name type="synonym">Culex aegypti</name>
    <dbReference type="NCBI Taxonomy" id="7159"/>
    <lineage>
        <taxon>Eukaryota</taxon>
        <taxon>Metazoa</taxon>
        <taxon>Ecdysozoa</taxon>
        <taxon>Arthropoda</taxon>
        <taxon>Hexapoda</taxon>
        <taxon>Insecta</taxon>
        <taxon>Pterygota</taxon>
        <taxon>Neoptera</taxon>
        <taxon>Endopterygota</taxon>
        <taxon>Diptera</taxon>
        <taxon>Nematocera</taxon>
        <taxon>Culicoidea</taxon>
        <taxon>Culicidae</taxon>
        <taxon>Culicinae</taxon>
        <taxon>Aedini</taxon>
        <taxon>Aedes</taxon>
        <taxon>Stegomyia</taxon>
    </lineage>
</organism>
<accession>A0A0P6IUK2</accession>
<feature type="non-terminal residue" evidence="1">
    <location>
        <position position="1"/>
    </location>
</feature>
<protein>
    <submittedName>
        <fullName evidence="1">Uncharacterized protein</fullName>
    </submittedName>
</protein>
<dbReference type="AlphaFoldDB" id="A0A0P6IUK2"/>
<sequence length="82" mass="9318">RERARNDAYYNNNTASAAFCQEFSAPVHCALLKRRNNVNIISSRTTGKFNSTAEKNNNKIRVKNTTLTQAARHCRDRVLVCC</sequence>
<reference evidence="1" key="1">
    <citation type="journal article" date="2016" name="PLoS ONE">
        <title>A Deep Insight into the Sialome of Male and Female Aedes aegypti Mosquitoes.</title>
        <authorList>
            <person name="Ribeiro J.M."/>
            <person name="Martin-Martin I."/>
            <person name="Arca B."/>
            <person name="Calvo E."/>
        </authorList>
    </citation>
    <scope>NUCLEOTIDE SEQUENCE</scope>
    <source>
        <strain evidence="1">Liverpool</strain>
        <tissue evidence="1">Salivary glands</tissue>
    </source>
</reference>
<proteinExistence type="evidence at transcript level"/>
<evidence type="ECO:0000313" key="1">
    <source>
        <dbReference type="EMBL" id="JAN95443.1"/>
    </source>
</evidence>
<dbReference type="EMBL" id="GDUN01000476">
    <property type="protein sequence ID" value="JAN95443.1"/>
    <property type="molecule type" value="mRNA"/>
</dbReference>
<name>A0A0P6IUK2_AEDAE</name>